<accession>A0ABY4HFV8</accession>
<protein>
    <submittedName>
        <fullName evidence="2">Acetyltransferase</fullName>
    </submittedName>
</protein>
<keyword evidence="3" id="KW-1185">Reference proteome</keyword>
<dbReference type="SUPFAM" id="SSF51161">
    <property type="entry name" value="Trimeric LpxA-like enzymes"/>
    <property type="match status" value="1"/>
</dbReference>
<evidence type="ECO:0000313" key="2">
    <source>
        <dbReference type="EMBL" id="UOR13796.1"/>
    </source>
</evidence>
<dbReference type="Gene3D" id="2.160.10.10">
    <property type="entry name" value="Hexapeptide repeat proteins"/>
    <property type="match status" value="1"/>
</dbReference>
<dbReference type="Proteomes" id="UP000830326">
    <property type="component" value="Chromosome"/>
</dbReference>
<dbReference type="InterPro" id="IPR050179">
    <property type="entry name" value="Trans_hexapeptide_repeat"/>
</dbReference>
<dbReference type="NCBIfam" id="TIGR03570">
    <property type="entry name" value="NeuD_NnaD"/>
    <property type="match status" value="1"/>
</dbReference>
<dbReference type="Pfam" id="PF17836">
    <property type="entry name" value="PglD_N"/>
    <property type="match status" value="1"/>
</dbReference>
<dbReference type="InterPro" id="IPR011004">
    <property type="entry name" value="Trimer_LpxA-like_sf"/>
</dbReference>
<dbReference type="PANTHER" id="PTHR43300">
    <property type="entry name" value="ACETYLTRANSFERASE"/>
    <property type="match status" value="1"/>
</dbReference>
<dbReference type="RefSeq" id="WP_245035645.1">
    <property type="nucleotide sequence ID" value="NZ_CP095075.1"/>
</dbReference>
<dbReference type="Gene3D" id="3.40.50.20">
    <property type="match status" value="1"/>
</dbReference>
<reference evidence="2" key="1">
    <citation type="submission" date="2022-04" db="EMBL/GenBank/DDBJ databases">
        <title>Halobacillus sp. isolated from saltern.</title>
        <authorList>
            <person name="Won M."/>
            <person name="Lee C.-M."/>
            <person name="Woen H.-Y."/>
            <person name="Kwon S.-W."/>
        </authorList>
    </citation>
    <scope>NUCLEOTIDE SEQUENCE</scope>
    <source>
        <strain evidence="2">SSHM10-5</strain>
    </source>
</reference>
<dbReference type="CDD" id="cd03360">
    <property type="entry name" value="LbH_AT_putative"/>
    <property type="match status" value="1"/>
</dbReference>
<dbReference type="Pfam" id="PF00132">
    <property type="entry name" value="Hexapep"/>
    <property type="match status" value="1"/>
</dbReference>
<organism evidence="2 3">
    <name type="scientific">Halobacillus amylolyticus</name>
    <dbReference type="NCBI Taxonomy" id="2932259"/>
    <lineage>
        <taxon>Bacteria</taxon>
        <taxon>Bacillati</taxon>
        <taxon>Bacillota</taxon>
        <taxon>Bacilli</taxon>
        <taxon>Bacillales</taxon>
        <taxon>Bacillaceae</taxon>
        <taxon>Halobacillus</taxon>
    </lineage>
</organism>
<evidence type="ECO:0000259" key="1">
    <source>
        <dbReference type="Pfam" id="PF17836"/>
    </source>
</evidence>
<dbReference type="PANTHER" id="PTHR43300:SF7">
    <property type="entry name" value="UDP-N-ACETYLBACILLOSAMINE N-ACETYLTRANSFERASE"/>
    <property type="match status" value="1"/>
</dbReference>
<name>A0ABY4HFV8_9BACI</name>
<gene>
    <name evidence="2" type="ORF">MUO15_10320</name>
</gene>
<feature type="domain" description="PglD N-terminal" evidence="1">
    <location>
        <begin position="2"/>
        <end position="77"/>
    </location>
</feature>
<evidence type="ECO:0000313" key="3">
    <source>
        <dbReference type="Proteomes" id="UP000830326"/>
    </source>
</evidence>
<sequence>MKIILLGNGGHSKVIQEITSALDHEIIGILDSKYSDEFKHNGILYGPFASLNQLLNQEARVIIAIGDNKIRNRLADALEVRPEQYISLVHPTATVSTKARIGRGTVVMPNAVLNAGAWVGEHCIINTGAIVEHDNAVANFVHISPNATLTGNVSIAEGANVGASATIIPGKTIGMWSVIGAGSTVIANIPAYCKAVGSPARIIKKAASVQVLEKTGGDAFDKFKNIPLPATYDRE</sequence>
<proteinExistence type="predicted"/>
<dbReference type="EMBL" id="CP095075">
    <property type="protein sequence ID" value="UOR13796.1"/>
    <property type="molecule type" value="Genomic_DNA"/>
</dbReference>
<dbReference type="InterPro" id="IPR041561">
    <property type="entry name" value="PglD_N"/>
</dbReference>
<dbReference type="InterPro" id="IPR020019">
    <property type="entry name" value="AcTrfase_PglD-like"/>
</dbReference>
<dbReference type="InterPro" id="IPR001451">
    <property type="entry name" value="Hexapep"/>
</dbReference>